<accession>A0A382JG23</accession>
<dbReference type="InterPro" id="IPR015422">
    <property type="entry name" value="PyrdxlP-dep_Trfase_small"/>
</dbReference>
<organism evidence="1">
    <name type="scientific">marine metagenome</name>
    <dbReference type="NCBI Taxonomy" id="408172"/>
    <lineage>
        <taxon>unclassified sequences</taxon>
        <taxon>metagenomes</taxon>
        <taxon>ecological metagenomes</taxon>
    </lineage>
</organism>
<dbReference type="InterPro" id="IPR015424">
    <property type="entry name" value="PyrdxlP-dep_Trfase"/>
</dbReference>
<dbReference type="PANTHER" id="PTHR43510">
    <property type="entry name" value="AMINOTRANSFERASE FUNCTION, HYPOTHETICAL (EUROFUNG)"/>
    <property type="match status" value="1"/>
</dbReference>
<dbReference type="AlphaFoldDB" id="A0A382JG23"/>
<dbReference type="Gene3D" id="3.90.1150.10">
    <property type="entry name" value="Aspartate Aminotransferase, domain 1"/>
    <property type="match status" value="1"/>
</dbReference>
<dbReference type="EMBL" id="UINC01074002">
    <property type="protein sequence ID" value="SVC10796.1"/>
    <property type="molecule type" value="Genomic_DNA"/>
</dbReference>
<evidence type="ECO:0008006" key="2">
    <source>
        <dbReference type="Google" id="ProtNLM"/>
    </source>
</evidence>
<dbReference type="PANTHER" id="PTHR43510:SF1">
    <property type="entry name" value="AMINOTRANSFERASE FUNCTION, HYPOTHETICAL (EUROFUNG)"/>
    <property type="match status" value="1"/>
</dbReference>
<evidence type="ECO:0000313" key="1">
    <source>
        <dbReference type="EMBL" id="SVC10796.1"/>
    </source>
</evidence>
<sequence>TTRNILSENLNLLENWVDVNSDLISLIPPKAGAIAYLKYSMNIRSSELVTRLRDEQNVLLVAGEWFGMDGYVRIGFGETKNVMIAALDRLNSFFSAYR</sequence>
<feature type="non-terminal residue" evidence="1">
    <location>
        <position position="1"/>
    </location>
</feature>
<dbReference type="SUPFAM" id="SSF53383">
    <property type="entry name" value="PLP-dependent transferases"/>
    <property type="match status" value="1"/>
</dbReference>
<proteinExistence type="predicted"/>
<reference evidence="1" key="1">
    <citation type="submission" date="2018-05" db="EMBL/GenBank/DDBJ databases">
        <authorList>
            <person name="Lanie J.A."/>
            <person name="Ng W.-L."/>
            <person name="Kazmierczak K.M."/>
            <person name="Andrzejewski T.M."/>
            <person name="Davidsen T.M."/>
            <person name="Wayne K.J."/>
            <person name="Tettelin H."/>
            <person name="Glass J.I."/>
            <person name="Rusch D."/>
            <person name="Podicherti R."/>
            <person name="Tsui H.-C.T."/>
            <person name="Winkler M.E."/>
        </authorList>
    </citation>
    <scope>NUCLEOTIDE SEQUENCE</scope>
</reference>
<name>A0A382JG23_9ZZZZ</name>
<gene>
    <name evidence="1" type="ORF">METZ01_LOCUS263650</name>
</gene>
<protein>
    <recommendedName>
        <fullName evidence="2">Aminotransferase class I/classII domain-containing protein</fullName>
    </recommendedName>
</protein>